<evidence type="ECO:0000313" key="2">
    <source>
        <dbReference type="EMBL" id="MCL1045587.1"/>
    </source>
</evidence>
<protein>
    <recommendedName>
        <fullName evidence="4">Porin</fullName>
    </recommendedName>
</protein>
<keyword evidence="1" id="KW-0732">Signal</keyword>
<feature type="chain" id="PRO_5045051712" description="Porin" evidence="1">
    <location>
        <begin position="21"/>
        <end position="249"/>
    </location>
</feature>
<sequence>MKSISTLSIALLCITSAAHGASISNDIAVMFPEMEINQQSEPLYKSVGFDVSMHDGEAIYTANASVDISETWRVFGEYNNEHYWEVGVGKSFYTQAFAIELSAKASDYGFSAGTFWAMPLQEDYVVFADANYNWNTNDLSIEADRVSSVYTPADSVDIQLGLLWKAHEYLGISYSFNQIYETKSASLNTDITLPEYDVSHKHHYLYGKGSMNYHKLSITSKIWKLAPYFSYSYFADSENIYEFGLAFNF</sequence>
<evidence type="ECO:0000256" key="1">
    <source>
        <dbReference type="SAM" id="SignalP"/>
    </source>
</evidence>
<gene>
    <name evidence="2" type="ORF">L2737_09640</name>
</gene>
<proteinExistence type="predicted"/>
<keyword evidence="3" id="KW-1185">Reference proteome</keyword>
<accession>A0ABT0KP06</accession>
<comment type="caution">
    <text evidence="2">The sequence shown here is derived from an EMBL/GenBank/DDBJ whole genome shotgun (WGS) entry which is preliminary data.</text>
</comment>
<dbReference type="Proteomes" id="UP001202134">
    <property type="component" value="Unassembled WGS sequence"/>
</dbReference>
<dbReference type="EMBL" id="JAKIKU010000004">
    <property type="protein sequence ID" value="MCL1045587.1"/>
    <property type="molecule type" value="Genomic_DNA"/>
</dbReference>
<dbReference type="RefSeq" id="WP_248955592.1">
    <property type="nucleotide sequence ID" value="NZ_JAKIKU010000004.1"/>
</dbReference>
<name>A0ABT0KP06_9GAMM</name>
<evidence type="ECO:0000313" key="3">
    <source>
        <dbReference type="Proteomes" id="UP001202134"/>
    </source>
</evidence>
<evidence type="ECO:0008006" key="4">
    <source>
        <dbReference type="Google" id="ProtNLM"/>
    </source>
</evidence>
<organism evidence="2 3">
    <name type="scientific">Shewanella electrodiphila</name>
    <dbReference type="NCBI Taxonomy" id="934143"/>
    <lineage>
        <taxon>Bacteria</taxon>
        <taxon>Pseudomonadati</taxon>
        <taxon>Pseudomonadota</taxon>
        <taxon>Gammaproteobacteria</taxon>
        <taxon>Alteromonadales</taxon>
        <taxon>Shewanellaceae</taxon>
        <taxon>Shewanella</taxon>
    </lineage>
</organism>
<feature type="signal peptide" evidence="1">
    <location>
        <begin position="1"/>
        <end position="20"/>
    </location>
</feature>
<reference evidence="2 3" key="1">
    <citation type="submission" date="2022-01" db="EMBL/GenBank/DDBJ databases">
        <title>Whole genome-based taxonomy of the Shewanellaceae.</title>
        <authorList>
            <person name="Martin-Rodriguez A.J."/>
        </authorList>
    </citation>
    <scope>NUCLEOTIDE SEQUENCE [LARGE SCALE GENOMIC DNA]</scope>
    <source>
        <strain evidence="2 3">DSM 24955</strain>
    </source>
</reference>